<reference evidence="3" key="1">
    <citation type="journal article" date="2021" name="PeerJ">
        <title>Extensive microbial diversity within the chicken gut microbiome revealed by metagenomics and culture.</title>
        <authorList>
            <person name="Gilroy R."/>
            <person name="Ravi A."/>
            <person name="Getino M."/>
            <person name="Pursley I."/>
            <person name="Horton D.L."/>
            <person name="Alikhan N.F."/>
            <person name="Baker D."/>
            <person name="Gharbi K."/>
            <person name="Hall N."/>
            <person name="Watson M."/>
            <person name="Adriaenssens E.M."/>
            <person name="Foster-Nyarko E."/>
            <person name="Jarju S."/>
            <person name="Secka A."/>
            <person name="Antonio M."/>
            <person name="Oren A."/>
            <person name="Chaudhuri R.R."/>
            <person name="La Ragione R."/>
            <person name="Hildebrand F."/>
            <person name="Pallen M.J."/>
        </authorList>
    </citation>
    <scope>NUCLEOTIDE SEQUENCE</scope>
    <source>
        <strain evidence="3">ChiSxjej1B13-11774</strain>
    </source>
</reference>
<reference evidence="3" key="2">
    <citation type="submission" date="2021-04" db="EMBL/GenBank/DDBJ databases">
        <authorList>
            <person name="Gilroy R."/>
        </authorList>
    </citation>
    <scope>NUCLEOTIDE SEQUENCE</scope>
    <source>
        <strain evidence="3">ChiSxjej1B13-11774</strain>
    </source>
</reference>
<dbReference type="Gene3D" id="1.10.3550.10">
    <property type="entry name" value="eoxyguanosinetriphosphate triphosphohydrolase domain-like"/>
    <property type="match status" value="1"/>
</dbReference>
<dbReference type="SUPFAM" id="SSF109604">
    <property type="entry name" value="HD-domain/PDEase-like"/>
    <property type="match status" value="1"/>
</dbReference>
<dbReference type="Proteomes" id="UP000824048">
    <property type="component" value="Unassembled WGS sequence"/>
</dbReference>
<dbReference type="GO" id="GO:0006203">
    <property type="term" value="P:dGTP catabolic process"/>
    <property type="evidence" value="ECO:0007669"/>
    <property type="project" value="TreeGrafter"/>
</dbReference>
<accession>A0A9D2EQL7</accession>
<organism evidence="3 4">
    <name type="scientific">Candidatus Gemmiger excrementigallinarum</name>
    <dbReference type="NCBI Taxonomy" id="2838609"/>
    <lineage>
        <taxon>Bacteria</taxon>
        <taxon>Bacillati</taxon>
        <taxon>Bacillota</taxon>
        <taxon>Clostridia</taxon>
        <taxon>Eubacteriales</taxon>
        <taxon>Gemmiger</taxon>
    </lineage>
</organism>
<comment type="caution">
    <text evidence="3">The sequence shown here is derived from an EMBL/GenBank/DDBJ whole genome shotgun (WGS) entry which is preliminary data.</text>
</comment>
<name>A0A9D2EQL7_9FIRM</name>
<evidence type="ECO:0000259" key="2">
    <source>
        <dbReference type="SMART" id="SM00471"/>
    </source>
</evidence>
<evidence type="ECO:0000256" key="1">
    <source>
        <dbReference type="ARBA" id="ARBA00022801"/>
    </source>
</evidence>
<dbReference type="InterPro" id="IPR027432">
    <property type="entry name" value="dGTP_triphosphohydrolase_C"/>
</dbReference>
<feature type="domain" description="HD/PDEase" evidence="2">
    <location>
        <begin position="60"/>
        <end position="264"/>
    </location>
</feature>
<dbReference type="PANTHER" id="PTHR11373">
    <property type="entry name" value="DEOXYNUCLEOSIDE TRIPHOSPHATE TRIPHOSPHOHYDROLASE"/>
    <property type="match status" value="1"/>
</dbReference>
<sequence>MDWKHLLSDRKLAESPALPDQFARFPINTFELDYSNLVSSAAFRRLQDKTQVYPLDKGDFVRTRLTHSIEVSTVARQLGMMVTDDRSQYARAELQQYRTEIPSVLACVALLHDLGNPPFGHFGEALIGEWFRGALDRLTYKGQPLRQWLTPQMARDLENFEGNAQALRLLGKAARGGSINLSMAVIGALLKYPTDSMHFNRKDPDIRRHKLGYFAAEEEIFRTVTDTLAMHDAAGAVCRHPLTYLMEAADDIAYATADLEDALNKGLFTMEQFLNRYRGAYRDQFRNGTLPHGTPADYSERLLQELEQMRQEAGPDRDEAALFHTWLLQVRNWLMYVAIYRFNKSYDEIMAGTYQEDLFYQTNHVLTLQILKDITAEYAYDSAGILRLELAAESIVTFLLEKYVHAVLCFDEAYQDALCQPTSSDRKYLATLPREHLLDYRRARTGDEKTDLYLRILMATDFLSGMTDGYARTLYREARGID</sequence>
<dbReference type="InterPro" id="IPR006674">
    <property type="entry name" value="HD_domain"/>
</dbReference>
<evidence type="ECO:0000313" key="4">
    <source>
        <dbReference type="Proteomes" id="UP000824048"/>
    </source>
</evidence>
<dbReference type="Pfam" id="PF01966">
    <property type="entry name" value="HD"/>
    <property type="match status" value="1"/>
</dbReference>
<dbReference type="GO" id="GO:0008832">
    <property type="term" value="F:dGTPase activity"/>
    <property type="evidence" value="ECO:0007669"/>
    <property type="project" value="TreeGrafter"/>
</dbReference>
<dbReference type="PANTHER" id="PTHR11373:SF32">
    <property type="entry name" value="DEOXYGUANOSINETRIPHOSPHATE TRIPHOSPHOHYDROLASE"/>
    <property type="match status" value="1"/>
</dbReference>
<dbReference type="EMBL" id="DXBP01000029">
    <property type="protein sequence ID" value="HIZ41716.1"/>
    <property type="molecule type" value="Genomic_DNA"/>
</dbReference>
<dbReference type="AlphaFoldDB" id="A0A9D2EQL7"/>
<dbReference type="InterPro" id="IPR003607">
    <property type="entry name" value="HD/PDEase_dom"/>
</dbReference>
<dbReference type="Gene3D" id="1.10.3210.10">
    <property type="entry name" value="Hypothetical protein af1432"/>
    <property type="match status" value="1"/>
</dbReference>
<protein>
    <submittedName>
        <fullName evidence="3">DNTP triphosphohydrolase</fullName>
    </submittedName>
</protein>
<gene>
    <name evidence="3" type="primary">dgt</name>
    <name evidence="3" type="ORF">H9811_04030</name>
</gene>
<dbReference type="SMART" id="SM00471">
    <property type="entry name" value="HDc"/>
    <property type="match status" value="1"/>
</dbReference>
<proteinExistence type="predicted"/>
<dbReference type="InterPro" id="IPR006261">
    <property type="entry name" value="dGTPase"/>
</dbReference>
<dbReference type="Gene3D" id="1.10.3410.10">
    <property type="entry name" value="putative deoxyguanosinetriphosphate triphosphohydrolase like domain"/>
    <property type="match status" value="1"/>
</dbReference>
<keyword evidence="1" id="KW-0378">Hydrolase</keyword>
<dbReference type="InterPro" id="IPR050135">
    <property type="entry name" value="dGTPase-like"/>
</dbReference>
<dbReference type="InterPro" id="IPR023293">
    <property type="entry name" value="dGTP_triP_hydro_central_sf"/>
</dbReference>
<evidence type="ECO:0000313" key="3">
    <source>
        <dbReference type="EMBL" id="HIZ41716.1"/>
    </source>
</evidence>
<dbReference type="NCBIfam" id="TIGR01353">
    <property type="entry name" value="dGTP_triPase"/>
    <property type="match status" value="1"/>
</dbReference>